<keyword evidence="1" id="KW-0732">Signal</keyword>
<feature type="chain" id="PRO_5036944469" description="SH3 domain-containing protein" evidence="1">
    <location>
        <begin position="23"/>
        <end position="262"/>
    </location>
</feature>
<dbReference type="RefSeq" id="WP_198686692.1">
    <property type="nucleotide sequence ID" value="NZ_JAEIJD010000012.1"/>
</dbReference>
<proteinExistence type="predicted"/>
<evidence type="ECO:0000256" key="1">
    <source>
        <dbReference type="SAM" id="SignalP"/>
    </source>
</evidence>
<evidence type="ECO:0000313" key="3">
    <source>
        <dbReference type="Proteomes" id="UP000613255"/>
    </source>
</evidence>
<dbReference type="AlphaFoldDB" id="A0A934HSM1"/>
<protein>
    <recommendedName>
        <fullName evidence="4">SH3 domain-containing protein</fullName>
    </recommendedName>
</protein>
<dbReference type="Gene3D" id="2.30.30.40">
    <property type="entry name" value="SH3 Domains"/>
    <property type="match status" value="1"/>
</dbReference>
<name>A0A934HSM1_9RHOB</name>
<gene>
    <name evidence="2" type="ORF">JAO82_12340</name>
</gene>
<comment type="caution">
    <text evidence="2">The sequence shown here is derived from an EMBL/GenBank/DDBJ whole genome shotgun (WGS) entry which is preliminary data.</text>
</comment>
<dbReference type="Proteomes" id="UP000613255">
    <property type="component" value="Unassembled WGS sequence"/>
</dbReference>
<dbReference type="EMBL" id="JAEIJD010000012">
    <property type="protein sequence ID" value="MBI6630667.1"/>
    <property type="molecule type" value="Genomic_DNA"/>
</dbReference>
<keyword evidence="3" id="KW-1185">Reference proteome</keyword>
<feature type="signal peptide" evidence="1">
    <location>
        <begin position="1"/>
        <end position="22"/>
    </location>
</feature>
<organism evidence="2 3">
    <name type="scientific">Pontibaca salina</name>
    <dbReference type="NCBI Taxonomy" id="2795731"/>
    <lineage>
        <taxon>Bacteria</taxon>
        <taxon>Pseudomonadati</taxon>
        <taxon>Pseudomonadota</taxon>
        <taxon>Alphaproteobacteria</taxon>
        <taxon>Rhodobacterales</taxon>
        <taxon>Roseobacteraceae</taxon>
        <taxon>Pontibaca</taxon>
    </lineage>
</organism>
<evidence type="ECO:0008006" key="4">
    <source>
        <dbReference type="Google" id="ProtNLM"/>
    </source>
</evidence>
<accession>A0A934HSM1</accession>
<evidence type="ECO:0000313" key="2">
    <source>
        <dbReference type="EMBL" id="MBI6630667.1"/>
    </source>
</evidence>
<reference evidence="2" key="1">
    <citation type="submission" date="2020-12" db="EMBL/GenBank/DDBJ databases">
        <title>Pontibaca salina gen. nov., sp. nov., isolated from marine sediment.</title>
        <authorList>
            <person name="Bo J."/>
            <person name="Wang S."/>
            <person name="Song X."/>
            <person name="Du Z."/>
        </authorList>
    </citation>
    <scope>NUCLEOTIDE SEQUENCE</scope>
    <source>
        <strain evidence="2">S1109L</strain>
    </source>
</reference>
<sequence>MVYRTLAIAVSALVLAAPAAQADLDGHGPDAWRVTGVAANDMLNVRMGPGTNYKVIERFAPNERGLQQITCVPFYQLRHYSEMSEAEIKALPAPWCLVRAADMTRAGWVSQRFIEPDHGQAAAANAQETRQAAATAPAGSLINGAENLVRDLYNAFERSASQADNPFMRPAAKKYFTTEMIPDLAGHGADLLYDAQDFQGSVTRIAPDPQRPMFRGMISINVDFTNFGRPSNATFYLRADTGQPGAPFRIFRIEHENWSFPP</sequence>